<accession>F4GJE5</accession>
<sequence length="420" mass="47539">MLLDMTIANFRSVKTPQTISFQAVKDNRLPESKVVAINEKLKVIKTAAVIGPNGAGKSTFVRALEALRAILIADEDVENPLLLLNGTSFAYSEQKGGPSKIRIQVVIDRGKADNQEEFPTIIAQYTLVADRDKFFEESLYHIVGGSRKLMFDRKLVDGSASELSYHYRWGKLYRGEKKRLVKKLSPRKSFLTEAARKGSETCVPLYSWIDERLLILPFGVSAASEKYLVEQLTAHPDWSQQLINFLWSNDITDIRQVRVQDGRIIFVHTNVTQHYASYFAQESLSLRRLSLIGVSFFESFVSARTVVIDDFGTLLHPDVLKHVVDAFETNNSQSGSQMLAVDCNPTLLTEGLLRRDGIWFAQKDNEGATTYYSLSDYRFSRTRDERRTIQQYLSGVYLSLPITSEFYFVNSPSKEAGNEA</sequence>
<gene>
    <name evidence="2" type="ordered locus">Spico_0986</name>
</gene>
<evidence type="ECO:0000313" key="3">
    <source>
        <dbReference type="Proteomes" id="UP000007939"/>
    </source>
</evidence>
<dbReference type="InterPro" id="IPR003959">
    <property type="entry name" value="ATPase_AAA_core"/>
</dbReference>
<reference evidence="3" key="1">
    <citation type="submission" date="2011-04" db="EMBL/GenBank/DDBJ databases">
        <title>The complete genome of Spirochaeta coccoides DSM 17374.</title>
        <authorList>
            <person name="Lucas S."/>
            <person name="Copeland A."/>
            <person name="Lapidus A."/>
            <person name="Bruce D."/>
            <person name="Goodwin L."/>
            <person name="Pitluck S."/>
            <person name="Peters L."/>
            <person name="Kyrpides N."/>
            <person name="Mavromatis K."/>
            <person name="Pagani I."/>
            <person name="Ivanova N."/>
            <person name="Ovchinnikova G."/>
            <person name="Lu M."/>
            <person name="Detter J.C."/>
            <person name="Tapia R."/>
            <person name="Han C."/>
            <person name="Land M."/>
            <person name="Hauser L."/>
            <person name="Markowitz V."/>
            <person name="Cheng J.-F."/>
            <person name="Hugenholtz P."/>
            <person name="Woyke T."/>
            <person name="Wu D."/>
            <person name="Spring S."/>
            <person name="Schroeder M."/>
            <person name="Brambilla E."/>
            <person name="Klenk H.-P."/>
            <person name="Eisen J.A."/>
        </authorList>
    </citation>
    <scope>NUCLEOTIDE SEQUENCE [LARGE SCALE GENOMIC DNA]</scope>
    <source>
        <strain evidence="3">ATCC BAA-1237 / DSM 17374 / SPN1</strain>
    </source>
</reference>
<protein>
    <recommendedName>
        <fullName evidence="1">ATPase AAA-type core domain-containing protein</fullName>
    </recommendedName>
</protein>
<name>F4GJE5_PARC1</name>
<dbReference type="SUPFAM" id="SSF52540">
    <property type="entry name" value="P-loop containing nucleoside triphosphate hydrolases"/>
    <property type="match status" value="1"/>
</dbReference>
<dbReference type="PANTHER" id="PTHR40396:SF1">
    <property type="entry name" value="ATPASE AAA-TYPE CORE DOMAIN-CONTAINING PROTEIN"/>
    <property type="match status" value="1"/>
</dbReference>
<dbReference type="OrthoDB" id="305333at2"/>
<dbReference type="Gene3D" id="3.40.50.300">
    <property type="entry name" value="P-loop containing nucleotide triphosphate hydrolases"/>
    <property type="match status" value="1"/>
</dbReference>
<dbReference type="Proteomes" id="UP000007939">
    <property type="component" value="Chromosome"/>
</dbReference>
<dbReference type="STRING" id="760011.Spico_0986"/>
<dbReference type="GO" id="GO:0016887">
    <property type="term" value="F:ATP hydrolysis activity"/>
    <property type="evidence" value="ECO:0007669"/>
    <property type="project" value="InterPro"/>
</dbReference>
<proteinExistence type="predicted"/>
<dbReference type="PANTHER" id="PTHR40396">
    <property type="entry name" value="ATPASE-LIKE PROTEIN"/>
    <property type="match status" value="1"/>
</dbReference>
<dbReference type="Pfam" id="PF13304">
    <property type="entry name" value="AAA_21"/>
    <property type="match status" value="1"/>
</dbReference>
<dbReference type="GO" id="GO:0005524">
    <property type="term" value="F:ATP binding"/>
    <property type="evidence" value="ECO:0007669"/>
    <property type="project" value="InterPro"/>
</dbReference>
<dbReference type="EMBL" id="CP002659">
    <property type="protein sequence ID" value="AEC02210.1"/>
    <property type="molecule type" value="Genomic_DNA"/>
</dbReference>
<dbReference type="eggNOG" id="COG1106">
    <property type="taxonomic scope" value="Bacteria"/>
</dbReference>
<dbReference type="HOGENOM" id="CLU_046693_2_0_12"/>
<dbReference type="InterPro" id="IPR027417">
    <property type="entry name" value="P-loop_NTPase"/>
</dbReference>
<evidence type="ECO:0000259" key="1">
    <source>
        <dbReference type="Pfam" id="PF13304"/>
    </source>
</evidence>
<dbReference type="AlphaFoldDB" id="F4GJE5"/>
<keyword evidence="3" id="KW-1185">Reference proteome</keyword>
<dbReference type="RefSeq" id="WP_013739605.1">
    <property type="nucleotide sequence ID" value="NC_015436.1"/>
</dbReference>
<feature type="domain" description="ATPase AAA-type core" evidence="1">
    <location>
        <begin position="48"/>
        <end position="337"/>
    </location>
</feature>
<evidence type="ECO:0000313" key="2">
    <source>
        <dbReference type="EMBL" id="AEC02210.1"/>
    </source>
</evidence>
<dbReference type="KEGG" id="scc:Spico_0986"/>
<reference evidence="2 3" key="2">
    <citation type="journal article" date="2012" name="Stand. Genomic Sci.">
        <title>Complete genome sequence of the termite hindgut bacterium Spirochaeta coccoides type strain (SPN1(T)), reclassification in the genus Sphaerochaeta as Sphaerochaeta coccoides comb. nov. and emendations of the family Spirochaetaceae and the genus Sphaerochaeta.</title>
        <authorList>
            <person name="Abt B."/>
            <person name="Han C."/>
            <person name="Scheuner C."/>
            <person name="Lu M."/>
            <person name="Lapidus A."/>
            <person name="Nolan M."/>
            <person name="Lucas S."/>
            <person name="Hammon N."/>
            <person name="Deshpande S."/>
            <person name="Cheng J.F."/>
            <person name="Tapia R."/>
            <person name="Goodwin L.A."/>
            <person name="Pitluck S."/>
            <person name="Liolios K."/>
            <person name="Pagani I."/>
            <person name="Ivanova N."/>
            <person name="Mavromatis K."/>
            <person name="Mikhailova N."/>
            <person name="Huntemann M."/>
            <person name="Pati A."/>
            <person name="Chen A."/>
            <person name="Palaniappan K."/>
            <person name="Land M."/>
            <person name="Hauser L."/>
            <person name="Brambilla E.M."/>
            <person name="Rohde M."/>
            <person name="Spring S."/>
            <person name="Gronow S."/>
            <person name="Goker M."/>
            <person name="Woyke T."/>
            <person name="Bristow J."/>
            <person name="Eisen J.A."/>
            <person name="Markowitz V."/>
            <person name="Hugenholtz P."/>
            <person name="Kyrpides N.C."/>
            <person name="Klenk H.P."/>
            <person name="Detter J.C."/>
        </authorList>
    </citation>
    <scope>NUCLEOTIDE SEQUENCE [LARGE SCALE GENOMIC DNA]</scope>
    <source>
        <strain evidence="3">ATCC BAA-1237 / DSM 17374 / SPN1</strain>
    </source>
</reference>
<organism evidence="2 3">
    <name type="scientific">Parasphaerochaeta coccoides (strain ATCC BAA-1237 / DSM 17374 / SPN1)</name>
    <name type="common">Sphaerochaeta coccoides</name>
    <dbReference type="NCBI Taxonomy" id="760011"/>
    <lineage>
        <taxon>Bacteria</taxon>
        <taxon>Pseudomonadati</taxon>
        <taxon>Spirochaetota</taxon>
        <taxon>Spirochaetia</taxon>
        <taxon>Spirochaetales</taxon>
        <taxon>Sphaerochaetaceae</taxon>
        <taxon>Parasphaerochaeta</taxon>
    </lineage>
</organism>